<dbReference type="NCBIfam" id="TIGR00952">
    <property type="entry name" value="S15_bact"/>
    <property type="match status" value="1"/>
</dbReference>
<name>A0A1G2QW18_9BACT</name>
<gene>
    <name evidence="4" type="primary">rpsO</name>
    <name evidence="7" type="ORF">A2843_01500</name>
</gene>
<dbReference type="PANTHER" id="PTHR23321:SF26">
    <property type="entry name" value="SMALL RIBOSOMAL SUBUNIT PROTEIN US15M"/>
    <property type="match status" value="1"/>
</dbReference>
<dbReference type="SMART" id="SM01387">
    <property type="entry name" value="Ribosomal_S15"/>
    <property type="match status" value="1"/>
</dbReference>
<sequence>MLTPKEKGKIIEEVKTHNDDTGSPEVQVALLSEEIAKLLLHLKKHVKDFHSKRGLLRMVAKRRTLLSYLKQENEKRYRNLLKKIGLKSKV</sequence>
<evidence type="ECO:0000256" key="4">
    <source>
        <dbReference type="HAMAP-Rule" id="MF_01343"/>
    </source>
</evidence>
<comment type="caution">
    <text evidence="7">The sequence shown here is derived from an EMBL/GenBank/DDBJ whole genome shotgun (WGS) entry which is preliminary data.</text>
</comment>
<evidence type="ECO:0000313" key="7">
    <source>
        <dbReference type="EMBL" id="OHA64637.1"/>
    </source>
</evidence>
<dbReference type="HAMAP" id="MF_01343_B">
    <property type="entry name" value="Ribosomal_uS15_B"/>
    <property type="match status" value="1"/>
</dbReference>
<evidence type="ECO:0000256" key="5">
    <source>
        <dbReference type="RuleBase" id="RU003919"/>
    </source>
</evidence>
<evidence type="ECO:0000256" key="2">
    <source>
        <dbReference type="ARBA" id="ARBA00023274"/>
    </source>
</evidence>
<comment type="function">
    <text evidence="4 6">One of the primary rRNA binding proteins, it binds directly to 16S rRNA where it helps nucleate assembly of the platform of the 30S subunit by binding and bridging several RNA helices of the 16S rRNA.</text>
</comment>
<dbReference type="SUPFAM" id="SSF47060">
    <property type="entry name" value="S15/NS1 RNA-binding domain"/>
    <property type="match status" value="1"/>
</dbReference>
<reference evidence="7 8" key="1">
    <citation type="journal article" date="2016" name="Nat. Commun.">
        <title>Thousands of microbial genomes shed light on interconnected biogeochemical processes in an aquifer system.</title>
        <authorList>
            <person name="Anantharaman K."/>
            <person name="Brown C.T."/>
            <person name="Hug L.A."/>
            <person name="Sharon I."/>
            <person name="Castelle C.J."/>
            <person name="Probst A.J."/>
            <person name="Thomas B.C."/>
            <person name="Singh A."/>
            <person name="Wilkins M.J."/>
            <person name="Karaoz U."/>
            <person name="Brodie E.L."/>
            <person name="Williams K.H."/>
            <person name="Hubbard S.S."/>
            <person name="Banfield J.F."/>
        </authorList>
    </citation>
    <scope>NUCLEOTIDE SEQUENCE [LARGE SCALE GENOMIC DNA]</scope>
</reference>
<dbReference type="GO" id="GO:0022627">
    <property type="term" value="C:cytosolic small ribosomal subunit"/>
    <property type="evidence" value="ECO:0007669"/>
    <property type="project" value="TreeGrafter"/>
</dbReference>
<keyword evidence="4 6" id="KW-0699">rRNA-binding</keyword>
<evidence type="ECO:0000313" key="8">
    <source>
        <dbReference type="Proteomes" id="UP000178170"/>
    </source>
</evidence>
<dbReference type="Gene3D" id="1.10.287.10">
    <property type="entry name" value="S15/NS1, RNA-binding"/>
    <property type="match status" value="1"/>
</dbReference>
<keyword evidence="4 6" id="KW-0694">RNA-binding</keyword>
<dbReference type="GO" id="GO:0019843">
    <property type="term" value="F:rRNA binding"/>
    <property type="evidence" value="ECO:0007669"/>
    <property type="project" value="UniProtKB-UniRule"/>
</dbReference>
<dbReference type="PROSITE" id="PS00362">
    <property type="entry name" value="RIBOSOMAL_S15"/>
    <property type="match status" value="1"/>
</dbReference>
<protein>
    <recommendedName>
        <fullName evidence="4">Small ribosomal subunit protein uS15</fullName>
    </recommendedName>
</protein>
<keyword evidence="2 4" id="KW-0687">Ribonucleoprotein</keyword>
<accession>A0A1G2QW18</accession>
<keyword evidence="1 4" id="KW-0689">Ribosomal protein</keyword>
<dbReference type="AlphaFoldDB" id="A0A1G2QW18"/>
<dbReference type="CDD" id="cd00353">
    <property type="entry name" value="Ribosomal_S15p_S13e"/>
    <property type="match status" value="1"/>
</dbReference>
<dbReference type="Pfam" id="PF00312">
    <property type="entry name" value="Ribosomal_S15"/>
    <property type="match status" value="1"/>
</dbReference>
<dbReference type="EMBL" id="MHTS01000010">
    <property type="protein sequence ID" value="OHA64637.1"/>
    <property type="molecule type" value="Genomic_DNA"/>
</dbReference>
<comment type="similarity">
    <text evidence="4 5">Belongs to the universal ribosomal protein uS15 family.</text>
</comment>
<evidence type="ECO:0000256" key="6">
    <source>
        <dbReference type="RuleBase" id="RU004524"/>
    </source>
</evidence>
<dbReference type="GO" id="GO:0006412">
    <property type="term" value="P:translation"/>
    <property type="evidence" value="ECO:0007669"/>
    <property type="project" value="UniProtKB-UniRule"/>
</dbReference>
<evidence type="ECO:0000256" key="3">
    <source>
        <dbReference type="ARBA" id="ARBA00064542"/>
    </source>
</evidence>
<evidence type="ECO:0000256" key="1">
    <source>
        <dbReference type="ARBA" id="ARBA00022980"/>
    </source>
</evidence>
<dbReference type="InterPro" id="IPR005290">
    <property type="entry name" value="Ribosomal_uS15_bac-type"/>
</dbReference>
<organism evidence="7 8">
    <name type="scientific">Candidatus Wildermuthbacteria bacterium RIFCSPHIGHO2_01_FULL_48_27b</name>
    <dbReference type="NCBI Taxonomy" id="1802447"/>
    <lineage>
        <taxon>Bacteria</taxon>
        <taxon>Candidatus Wildermuthiibacteriota</taxon>
    </lineage>
</organism>
<dbReference type="InterPro" id="IPR009068">
    <property type="entry name" value="uS15_NS1_RNA-bd_sf"/>
</dbReference>
<dbReference type="PANTHER" id="PTHR23321">
    <property type="entry name" value="RIBOSOMAL PROTEIN S15, BACTERIAL AND ORGANELLAR"/>
    <property type="match status" value="1"/>
</dbReference>
<comment type="function">
    <text evidence="4">Forms an intersubunit bridge (bridge B4) with the 23S rRNA of the 50S subunit in the ribosome.</text>
</comment>
<dbReference type="Proteomes" id="UP000178170">
    <property type="component" value="Unassembled WGS sequence"/>
</dbReference>
<dbReference type="InterPro" id="IPR000589">
    <property type="entry name" value="Ribosomal_uS15"/>
</dbReference>
<dbReference type="FunFam" id="1.10.287.10:FF:000002">
    <property type="entry name" value="30S ribosomal protein S15"/>
    <property type="match status" value="1"/>
</dbReference>
<proteinExistence type="inferred from homology"/>
<comment type="subunit">
    <text evidence="3 4">Part of the 30S ribosomal subunit. Forms a bridge to the 50S subunit in the 70S ribosome, contacting the 23S rRNA.</text>
</comment>
<dbReference type="GO" id="GO:0003735">
    <property type="term" value="F:structural constituent of ribosome"/>
    <property type="evidence" value="ECO:0007669"/>
    <property type="project" value="InterPro"/>
</dbReference>